<proteinExistence type="predicted"/>
<name>A0A4Y2IRK9_ARAVE</name>
<evidence type="ECO:0000313" key="1">
    <source>
        <dbReference type="EMBL" id="GBM80491.1"/>
    </source>
</evidence>
<organism evidence="1 2">
    <name type="scientific">Araneus ventricosus</name>
    <name type="common">Orbweaver spider</name>
    <name type="synonym">Epeira ventricosa</name>
    <dbReference type="NCBI Taxonomy" id="182803"/>
    <lineage>
        <taxon>Eukaryota</taxon>
        <taxon>Metazoa</taxon>
        <taxon>Ecdysozoa</taxon>
        <taxon>Arthropoda</taxon>
        <taxon>Chelicerata</taxon>
        <taxon>Arachnida</taxon>
        <taxon>Araneae</taxon>
        <taxon>Araneomorphae</taxon>
        <taxon>Entelegynae</taxon>
        <taxon>Araneoidea</taxon>
        <taxon>Araneidae</taxon>
        <taxon>Araneus</taxon>
    </lineage>
</organism>
<dbReference type="OrthoDB" id="6464510at2759"/>
<dbReference type="InterPro" id="IPR005312">
    <property type="entry name" value="DUF1759"/>
</dbReference>
<dbReference type="Proteomes" id="UP000499080">
    <property type="component" value="Unassembled WGS sequence"/>
</dbReference>
<comment type="caution">
    <text evidence="1">The sequence shown here is derived from an EMBL/GenBank/DDBJ whole genome shotgun (WGS) entry which is preliminary data.</text>
</comment>
<dbReference type="PANTHER" id="PTHR47331:SF5">
    <property type="entry name" value="RIBONUCLEASE H"/>
    <property type="match status" value="1"/>
</dbReference>
<dbReference type="EMBL" id="BGPR01002887">
    <property type="protein sequence ID" value="GBM80491.1"/>
    <property type="molecule type" value="Genomic_DNA"/>
</dbReference>
<protein>
    <submittedName>
        <fullName evidence="1">Uncharacterized protein</fullName>
    </submittedName>
</protein>
<accession>A0A4Y2IRK9</accession>
<dbReference type="AlphaFoldDB" id="A0A4Y2IRK9"/>
<gene>
    <name evidence="1" type="ORF">AVEN_91777_1</name>
</gene>
<dbReference type="Pfam" id="PF03564">
    <property type="entry name" value="DUF1759"/>
    <property type="match status" value="1"/>
</dbReference>
<dbReference type="PANTHER" id="PTHR47331">
    <property type="entry name" value="PHD-TYPE DOMAIN-CONTAINING PROTEIN"/>
    <property type="match status" value="1"/>
</dbReference>
<keyword evidence="2" id="KW-1185">Reference proteome</keyword>
<sequence>MLQNVLELKAQMKKLLADYLDLPDSTNLEESVEVIYTMKEEIEVLHVKFKILITMYCKARKVDNVPMTVHKPKLKIPDLPLPEFTGKYEEYEYFKTQFMSIIGNNESLNDNQKCCYLKASLNGDAKFIESTQDTFQSLLSALDARYQNKRAVIDTLIKNILSVEKANDSSRQLRNLVDIIKRNLRALENLKLSRNNLSDALLVHILEGKIDSESQKLFQMENKSSEILSLDCFLNFIKDRARILEGISKNGTTTVNSNSNKQFVKPKQNFSRPKSLIVNSHNKSKQCVLQNCDESHPLYRCSKFKSFKLSDRIDCVQRNKLCKKCLSFHPNTNCKSKYNCFMCGDSHNSLLHDDSKINNKNNFCRDEEDTPLSDSPHSSSTTQVERTATSFCCSTFLNRKSILLCTARVFIRNKENKFVPIRAILDSVSEINIISSDCANFLGLKKEKIFLPVSGNCGSTQNASRKVTTSLSNLNGNYQWDIELMVLPKIADFSPATRLDVSNLKIPENIPLADETFYIPQKVDLLLGCELFYEFIKASTN</sequence>
<reference evidence="1 2" key="1">
    <citation type="journal article" date="2019" name="Sci. Rep.">
        <title>Orb-weaving spider Araneus ventricosus genome elucidates the spidroin gene catalogue.</title>
        <authorList>
            <person name="Kono N."/>
            <person name="Nakamura H."/>
            <person name="Ohtoshi R."/>
            <person name="Moran D.A.P."/>
            <person name="Shinohara A."/>
            <person name="Yoshida Y."/>
            <person name="Fujiwara M."/>
            <person name="Mori M."/>
            <person name="Tomita M."/>
            <person name="Arakawa K."/>
        </authorList>
    </citation>
    <scope>NUCLEOTIDE SEQUENCE [LARGE SCALE GENOMIC DNA]</scope>
</reference>
<evidence type="ECO:0000313" key="2">
    <source>
        <dbReference type="Proteomes" id="UP000499080"/>
    </source>
</evidence>